<protein>
    <recommendedName>
        <fullName evidence="2">C-type lectin domain-containing protein</fullName>
    </recommendedName>
</protein>
<name>A0AAV3ZA44_9GAST</name>
<dbReference type="CDD" id="cd00037">
    <property type="entry name" value="CLECT"/>
    <property type="match status" value="1"/>
</dbReference>
<evidence type="ECO:0000256" key="1">
    <source>
        <dbReference type="ARBA" id="ARBA00023157"/>
    </source>
</evidence>
<evidence type="ECO:0000313" key="4">
    <source>
        <dbReference type="Proteomes" id="UP000735302"/>
    </source>
</evidence>
<organism evidence="3 4">
    <name type="scientific">Plakobranchus ocellatus</name>
    <dbReference type="NCBI Taxonomy" id="259542"/>
    <lineage>
        <taxon>Eukaryota</taxon>
        <taxon>Metazoa</taxon>
        <taxon>Spiralia</taxon>
        <taxon>Lophotrochozoa</taxon>
        <taxon>Mollusca</taxon>
        <taxon>Gastropoda</taxon>
        <taxon>Heterobranchia</taxon>
        <taxon>Euthyneura</taxon>
        <taxon>Panpulmonata</taxon>
        <taxon>Sacoglossa</taxon>
        <taxon>Placobranchoidea</taxon>
        <taxon>Plakobranchidae</taxon>
        <taxon>Plakobranchus</taxon>
    </lineage>
</organism>
<proteinExistence type="predicted"/>
<gene>
    <name evidence="3" type="ORF">PoB_001791000</name>
</gene>
<keyword evidence="4" id="KW-1185">Reference proteome</keyword>
<dbReference type="PROSITE" id="PS50041">
    <property type="entry name" value="C_TYPE_LECTIN_2"/>
    <property type="match status" value="1"/>
</dbReference>
<keyword evidence="1" id="KW-1015">Disulfide bond</keyword>
<dbReference type="Proteomes" id="UP000735302">
    <property type="component" value="Unassembled WGS sequence"/>
</dbReference>
<dbReference type="EMBL" id="BLXT01002135">
    <property type="protein sequence ID" value="GFN91404.1"/>
    <property type="molecule type" value="Genomic_DNA"/>
</dbReference>
<evidence type="ECO:0000313" key="3">
    <source>
        <dbReference type="EMBL" id="GFN91404.1"/>
    </source>
</evidence>
<dbReference type="InterPro" id="IPR016186">
    <property type="entry name" value="C-type_lectin-like/link_sf"/>
</dbReference>
<dbReference type="SUPFAM" id="SSF56436">
    <property type="entry name" value="C-type lectin-like"/>
    <property type="match status" value="1"/>
</dbReference>
<dbReference type="InterPro" id="IPR016187">
    <property type="entry name" value="CTDL_fold"/>
</dbReference>
<feature type="domain" description="C-type lectin" evidence="2">
    <location>
        <begin position="1"/>
        <end position="62"/>
    </location>
</feature>
<evidence type="ECO:0000259" key="2">
    <source>
        <dbReference type="PROSITE" id="PS50041"/>
    </source>
</evidence>
<sequence>MLPDSKVWIDLRYYPAADAFLRSDGQANTWSAWNTDSPEQHLSNGVCASLDTTSGQWRNKQCYSGGHKVVCEMPAV</sequence>
<comment type="caution">
    <text evidence="3">The sequence shown here is derived from an EMBL/GenBank/DDBJ whole genome shotgun (WGS) entry which is preliminary data.</text>
</comment>
<dbReference type="AlphaFoldDB" id="A0AAV3ZA44"/>
<dbReference type="PROSITE" id="PS00615">
    <property type="entry name" value="C_TYPE_LECTIN_1"/>
    <property type="match status" value="1"/>
</dbReference>
<accession>A0AAV3ZA44</accession>
<reference evidence="3 4" key="1">
    <citation type="journal article" date="2021" name="Elife">
        <title>Chloroplast acquisition without the gene transfer in kleptoplastic sea slugs, Plakobranchus ocellatus.</title>
        <authorList>
            <person name="Maeda T."/>
            <person name="Takahashi S."/>
            <person name="Yoshida T."/>
            <person name="Shimamura S."/>
            <person name="Takaki Y."/>
            <person name="Nagai Y."/>
            <person name="Toyoda A."/>
            <person name="Suzuki Y."/>
            <person name="Arimoto A."/>
            <person name="Ishii H."/>
            <person name="Satoh N."/>
            <person name="Nishiyama T."/>
            <person name="Hasebe M."/>
            <person name="Maruyama T."/>
            <person name="Minagawa J."/>
            <person name="Obokata J."/>
            <person name="Shigenobu S."/>
        </authorList>
    </citation>
    <scope>NUCLEOTIDE SEQUENCE [LARGE SCALE GENOMIC DNA]</scope>
</reference>
<dbReference type="InterPro" id="IPR018378">
    <property type="entry name" value="C-type_lectin_CS"/>
</dbReference>
<dbReference type="InterPro" id="IPR001304">
    <property type="entry name" value="C-type_lectin-like"/>
</dbReference>
<dbReference type="Gene3D" id="3.10.100.10">
    <property type="entry name" value="Mannose-Binding Protein A, subunit A"/>
    <property type="match status" value="1"/>
</dbReference>
<dbReference type="Pfam" id="PF00059">
    <property type="entry name" value="Lectin_C"/>
    <property type="match status" value="1"/>
</dbReference>